<comment type="subunit">
    <text evidence="2">Monomer.</text>
</comment>
<dbReference type="GO" id="GO:0016787">
    <property type="term" value="F:hydrolase activity"/>
    <property type="evidence" value="ECO:0007669"/>
    <property type="project" value="UniProtKB-KW"/>
</dbReference>
<dbReference type="InterPro" id="IPR014718">
    <property type="entry name" value="GH-type_carb-bd"/>
</dbReference>
<keyword evidence="3" id="KW-0106">Calcium</keyword>
<dbReference type="Pfam" id="PF17678">
    <property type="entry name" value="Glyco_hydro_92N"/>
    <property type="match status" value="1"/>
</dbReference>
<evidence type="ECO:0000313" key="6">
    <source>
        <dbReference type="EMBL" id="MFD2865180.1"/>
    </source>
</evidence>
<dbReference type="PANTHER" id="PTHR12143:SF43">
    <property type="entry name" value="PUTATIVE-RELATED"/>
    <property type="match status" value="1"/>
</dbReference>
<evidence type="ECO:0000256" key="2">
    <source>
        <dbReference type="ARBA" id="ARBA00011245"/>
    </source>
</evidence>
<comment type="caution">
    <text evidence="6">The sequence shown here is derived from an EMBL/GenBank/DDBJ whole genome shotgun (WGS) entry which is preliminary data.</text>
</comment>
<dbReference type="PANTHER" id="PTHR12143">
    <property type="entry name" value="PEPTIDE N-GLYCANASE PNGASE -RELATED"/>
    <property type="match status" value="1"/>
</dbReference>
<dbReference type="RefSeq" id="WP_377127033.1">
    <property type="nucleotide sequence ID" value="NZ_JBHUON010000011.1"/>
</dbReference>
<protein>
    <submittedName>
        <fullName evidence="6">GH92 family glycosyl hydrolase</fullName>
    </submittedName>
</protein>
<dbReference type="InterPro" id="IPR005887">
    <property type="entry name" value="GH92_a_mannosidase_put"/>
</dbReference>
<reference evidence="7" key="1">
    <citation type="journal article" date="2019" name="Int. J. Syst. Evol. Microbiol.">
        <title>The Global Catalogue of Microorganisms (GCM) 10K type strain sequencing project: providing services to taxonomists for standard genome sequencing and annotation.</title>
        <authorList>
            <consortium name="The Broad Institute Genomics Platform"/>
            <consortium name="The Broad Institute Genome Sequencing Center for Infectious Disease"/>
            <person name="Wu L."/>
            <person name="Ma J."/>
        </authorList>
    </citation>
    <scope>NUCLEOTIDE SEQUENCE [LARGE SCALE GENOMIC DNA]</scope>
    <source>
        <strain evidence="7">KCTC 52232</strain>
    </source>
</reference>
<dbReference type="InterPro" id="IPR041371">
    <property type="entry name" value="GH92_N"/>
</dbReference>
<dbReference type="Gene3D" id="1.20.1050.60">
    <property type="entry name" value="alpha-1,2-mannosidase"/>
    <property type="match status" value="1"/>
</dbReference>
<evidence type="ECO:0000313" key="7">
    <source>
        <dbReference type="Proteomes" id="UP001597601"/>
    </source>
</evidence>
<comment type="cofactor">
    <cofactor evidence="1">
        <name>Ca(2+)</name>
        <dbReference type="ChEBI" id="CHEBI:29108"/>
    </cofactor>
</comment>
<keyword evidence="6" id="KW-0378">Hydrolase</keyword>
<dbReference type="Pfam" id="PF07971">
    <property type="entry name" value="Glyco_hydro_92"/>
    <property type="match status" value="1"/>
</dbReference>
<proteinExistence type="predicted"/>
<feature type="domain" description="Glycosyl hydrolase family 92 N-terminal" evidence="5">
    <location>
        <begin position="27"/>
        <end position="273"/>
    </location>
</feature>
<dbReference type="NCBIfam" id="TIGR01180">
    <property type="entry name" value="aman2_put"/>
    <property type="match status" value="1"/>
</dbReference>
<accession>A0ABW5XN15</accession>
<dbReference type="Proteomes" id="UP001597601">
    <property type="component" value="Unassembled WGS sequence"/>
</dbReference>
<evidence type="ECO:0000259" key="5">
    <source>
        <dbReference type="Pfam" id="PF17678"/>
    </source>
</evidence>
<name>A0ABW5XN15_9SPHI</name>
<feature type="domain" description="Glycosyl hydrolase family 92" evidence="4">
    <location>
        <begin position="279"/>
        <end position="742"/>
    </location>
</feature>
<sequence length="745" mass="83084">MQKLLFTIAFFLVVVQLYGQDKNLLRYVDPYVGTAPSTTLSTKKHSGGTEQRANTIPAVCTPFGMTQWTPQTQRTEAKCLPPYLYKDTLMSGFRGAHWLSGSCVPDYGSVTIMPITGKLFTGHKDVSAAFSHADEITRPDYYRTKFTNNQLTTEITATARCSMMQFTAAADDSLYLLVTPNSDKGKGHVYINRADNEISGYNPAYRIYIGGGKPAGFSGYFAMRIERTIKEAGVFNGAEHFALDSIGDKKDIGGFVGFKVTKGEILKIKIGTSFSSIAEARLNLETEIPHWDFDAIRAKAANAWQKALNKIQITDSNEKNKHIFYTAMYHSLIMPRLMNNVSGTYPKFSKQYQTEKLKPGSNYYDDLSMWDIYRAELPLLEILHPKLTGDIVNSLILKGQQGGWMPIFPVWSSYTSAMIGDHTMPFIASTYLKGIKGYDVNEAYRLLRQNAFDAAPLADYKDGKGRRAIQSYLKYGYIPLEDSVKDAPHRAEQVSRTLEYAYDDYALALMAQGMGKKSDYQQLMARSKNYKNVFDPETGLMRGRHADGSWISPFYPDKKTSFITEGTARQYTFYVPQDVPGLAGLMGGNGKLESALDSVFIKGEYWHGNEPGHQTPYLYNFTNSPWKTQETVATIRDGEYSDGPGGLSGNDDSGQMSAWYIFSALGFYPVDPVSGNYQLGTPLFKHAVINMDNGKKFVIKTVKNSPSSIYITAVKLNGKSHQATTISYKDLQRGGILSITLADKH</sequence>
<dbReference type="SUPFAM" id="SSF48208">
    <property type="entry name" value="Six-hairpin glycosidases"/>
    <property type="match status" value="1"/>
</dbReference>
<gene>
    <name evidence="6" type="ORF">ACFSYC_10825</name>
</gene>
<organism evidence="6 7">
    <name type="scientific">Mucilaginibacter antarcticus</name>
    <dbReference type="NCBI Taxonomy" id="1855725"/>
    <lineage>
        <taxon>Bacteria</taxon>
        <taxon>Pseudomonadati</taxon>
        <taxon>Bacteroidota</taxon>
        <taxon>Sphingobacteriia</taxon>
        <taxon>Sphingobacteriales</taxon>
        <taxon>Sphingobacteriaceae</taxon>
        <taxon>Mucilaginibacter</taxon>
    </lineage>
</organism>
<evidence type="ECO:0000259" key="4">
    <source>
        <dbReference type="Pfam" id="PF07971"/>
    </source>
</evidence>
<evidence type="ECO:0000256" key="1">
    <source>
        <dbReference type="ARBA" id="ARBA00001913"/>
    </source>
</evidence>
<dbReference type="InterPro" id="IPR008928">
    <property type="entry name" value="6-hairpin_glycosidase_sf"/>
</dbReference>
<dbReference type="InterPro" id="IPR050883">
    <property type="entry name" value="PNGase"/>
</dbReference>
<dbReference type="Gene3D" id="1.20.1610.10">
    <property type="entry name" value="alpha-1,2-mannosidases domains"/>
    <property type="match status" value="1"/>
</dbReference>
<keyword evidence="7" id="KW-1185">Reference proteome</keyword>
<dbReference type="EMBL" id="JBHUON010000011">
    <property type="protein sequence ID" value="MFD2865180.1"/>
    <property type="molecule type" value="Genomic_DNA"/>
</dbReference>
<dbReference type="InterPro" id="IPR012939">
    <property type="entry name" value="Glyco_hydro_92"/>
</dbReference>
<dbReference type="Gene3D" id="3.30.2080.10">
    <property type="entry name" value="GH92 mannosidase domain"/>
    <property type="match status" value="1"/>
</dbReference>
<evidence type="ECO:0000256" key="3">
    <source>
        <dbReference type="ARBA" id="ARBA00022837"/>
    </source>
</evidence>
<dbReference type="Gene3D" id="2.70.98.10">
    <property type="match status" value="1"/>
</dbReference>